<proteinExistence type="predicted"/>
<sequence>MPECIPGIQPRHYTLPNRDLCYTTLNLLNNLTTIRNLFDESKKPPSKAKLSTIRLDTTNVDALSYVWIELQSHIPVDMHTGNGIRTIGLLSKLGRFINFVEHLVIDFIIISPSFEVLSTQVLIK</sequence>
<protein>
    <submittedName>
        <fullName evidence="1">Uncharacterized protein</fullName>
    </submittedName>
</protein>
<name>K0S0B1_THAOC</name>
<dbReference type="EMBL" id="AGNL01035709">
    <property type="protein sequence ID" value="EJK54516.1"/>
    <property type="molecule type" value="Genomic_DNA"/>
</dbReference>
<reference evidence="1 2" key="1">
    <citation type="journal article" date="2012" name="Genome Biol.">
        <title>Genome and low-iron response of an oceanic diatom adapted to chronic iron limitation.</title>
        <authorList>
            <person name="Lommer M."/>
            <person name="Specht M."/>
            <person name="Roy A.S."/>
            <person name="Kraemer L."/>
            <person name="Andreson R."/>
            <person name="Gutowska M.A."/>
            <person name="Wolf J."/>
            <person name="Bergner S.V."/>
            <person name="Schilhabel M.B."/>
            <person name="Klostermeier U.C."/>
            <person name="Beiko R.G."/>
            <person name="Rosenstiel P."/>
            <person name="Hippler M."/>
            <person name="Laroche J."/>
        </authorList>
    </citation>
    <scope>NUCLEOTIDE SEQUENCE [LARGE SCALE GENOMIC DNA]</scope>
    <source>
        <strain evidence="1 2">CCMP1005</strain>
    </source>
</reference>
<evidence type="ECO:0000313" key="1">
    <source>
        <dbReference type="EMBL" id="EJK54516.1"/>
    </source>
</evidence>
<organism evidence="1 2">
    <name type="scientific">Thalassiosira oceanica</name>
    <name type="common">Marine diatom</name>
    <dbReference type="NCBI Taxonomy" id="159749"/>
    <lineage>
        <taxon>Eukaryota</taxon>
        <taxon>Sar</taxon>
        <taxon>Stramenopiles</taxon>
        <taxon>Ochrophyta</taxon>
        <taxon>Bacillariophyta</taxon>
        <taxon>Coscinodiscophyceae</taxon>
        <taxon>Thalassiosirophycidae</taxon>
        <taxon>Thalassiosirales</taxon>
        <taxon>Thalassiosiraceae</taxon>
        <taxon>Thalassiosira</taxon>
    </lineage>
</organism>
<accession>K0S0B1</accession>
<gene>
    <name evidence="1" type="ORF">THAOC_25851</name>
</gene>
<dbReference type="Proteomes" id="UP000266841">
    <property type="component" value="Unassembled WGS sequence"/>
</dbReference>
<comment type="caution">
    <text evidence="1">The sequence shown here is derived from an EMBL/GenBank/DDBJ whole genome shotgun (WGS) entry which is preliminary data.</text>
</comment>
<evidence type="ECO:0000313" key="2">
    <source>
        <dbReference type="Proteomes" id="UP000266841"/>
    </source>
</evidence>
<keyword evidence="2" id="KW-1185">Reference proteome</keyword>
<dbReference type="AlphaFoldDB" id="K0S0B1"/>